<keyword evidence="3 6" id="KW-0964">Secreted</keyword>
<evidence type="ECO:0000259" key="7">
    <source>
        <dbReference type="SMART" id="SM00041"/>
    </source>
</evidence>
<dbReference type="InterPro" id="IPR004133">
    <property type="entry name" value="DAN_dom"/>
</dbReference>
<feature type="domain" description="CTCK" evidence="7">
    <location>
        <begin position="98"/>
        <end position="184"/>
    </location>
</feature>
<evidence type="ECO:0000256" key="1">
    <source>
        <dbReference type="ARBA" id="ARBA00004613"/>
    </source>
</evidence>
<dbReference type="SMART" id="SM00041">
    <property type="entry name" value="CT"/>
    <property type="match status" value="1"/>
</dbReference>
<gene>
    <name evidence="8" type="ORF">H671_3g9522</name>
</gene>
<dbReference type="GO" id="GO:0005576">
    <property type="term" value="C:extracellular region"/>
    <property type="evidence" value="ECO:0007669"/>
    <property type="project" value="UniProtKB-SubCell"/>
</dbReference>
<evidence type="ECO:0000256" key="3">
    <source>
        <dbReference type="ARBA" id="ARBA00022525"/>
    </source>
</evidence>
<proteinExistence type="inferred from homology"/>
<protein>
    <submittedName>
        <fullName evidence="8">DAN domain family member 5-like protein</fullName>
    </submittedName>
</protein>
<dbReference type="InterPro" id="IPR006207">
    <property type="entry name" value="Cys_knot_C"/>
</dbReference>
<dbReference type="PANTHER" id="PTHR15273:SF5">
    <property type="entry name" value="DAN DOMAIN FAMILY MEMBER 5"/>
    <property type="match status" value="1"/>
</dbReference>
<reference evidence="9" key="1">
    <citation type="journal article" date="2013" name="Nat. Biotechnol.">
        <title>Chinese hamster genome sequenced from sorted chromosomes.</title>
        <authorList>
            <person name="Brinkrolf K."/>
            <person name="Rupp O."/>
            <person name="Laux H."/>
            <person name="Kollin F."/>
            <person name="Ernst W."/>
            <person name="Linke B."/>
            <person name="Kofler R."/>
            <person name="Romand S."/>
            <person name="Hesse F."/>
            <person name="Budach W.E."/>
            <person name="Galosy S."/>
            <person name="Muller D."/>
            <person name="Noll T."/>
            <person name="Wienberg J."/>
            <person name="Jostock T."/>
            <person name="Leonard M."/>
            <person name="Grillari J."/>
            <person name="Tauch A."/>
            <person name="Goesmann A."/>
            <person name="Helk B."/>
            <person name="Mott J.E."/>
            <person name="Puhler A."/>
            <person name="Borth N."/>
        </authorList>
    </citation>
    <scope>NUCLEOTIDE SEQUENCE [LARGE SCALE GENOMIC DNA]</scope>
    <source>
        <strain evidence="9">17A/GY</strain>
    </source>
</reference>
<dbReference type="Gene3D" id="2.10.90.10">
    <property type="entry name" value="Cystine-knot cytokines"/>
    <property type="match status" value="1"/>
</dbReference>
<dbReference type="Pfam" id="PF03045">
    <property type="entry name" value="DAN"/>
    <property type="match status" value="1"/>
</dbReference>
<dbReference type="GO" id="GO:0032926">
    <property type="term" value="P:negative regulation of activin receptor signaling pathway"/>
    <property type="evidence" value="ECO:0007669"/>
    <property type="project" value="UniProtKB-ARBA"/>
</dbReference>
<dbReference type="InterPro" id="IPR016860">
    <property type="entry name" value="Cerberus"/>
</dbReference>
<feature type="signal peptide" evidence="6">
    <location>
        <begin position="1"/>
        <end position="23"/>
    </location>
</feature>
<dbReference type="PANTHER" id="PTHR15273">
    <property type="entry name" value="DAN DOMAIN FAMILY MEMBER 5"/>
    <property type="match status" value="1"/>
</dbReference>
<keyword evidence="4 6" id="KW-0732">Signal</keyword>
<dbReference type="GO" id="GO:0003002">
    <property type="term" value="P:regionalization"/>
    <property type="evidence" value="ECO:0007669"/>
    <property type="project" value="UniProtKB-ARBA"/>
</dbReference>
<evidence type="ECO:0000313" key="9">
    <source>
        <dbReference type="Proteomes" id="UP000030759"/>
    </source>
</evidence>
<organism evidence="8 9">
    <name type="scientific">Cricetulus griseus</name>
    <name type="common">Chinese hamster</name>
    <name type="synonym">Cricetulus barabensis griseus</name>
    <dbReference type="NCBI Taxonomy" id="10029"/>
    <lineage>
        <taxon>Eukaryota</taxon>
        <taxon>Metazoa</taxon>
        <taxon>Chordata</taxon>
        <taxon>Craniata</taxon>
        <taxon>Vertebrata</taxon>
        <taxon>Euteleostomi</taxon>
        <taxon>Mammalia</taxon>
        <taxon>Eutheria</taxon>
        <taxon>Euarchontoglires</taxon>
        <taxon>Glires</taxon>
        <taxon>Rodentia</taxon>
        <taxon>Myomorpha</taxon>
        <taxon>Muroidea</taxon>
        <taxon>Cricetidae</taxon>
        <taxon>Cricetinae</taxon>
        <taxon>Cricetulus</taxon>
    </lineage>
</organism>
<accession>A0A061IA24</accession>
<comment type="subcellular location">
    <subcellularLocation>
        <location evidence="1 6">Secreted</location>
    </subcellularLocation>
</comment>
<dbReference type="AlphaFoldDB" id="A0A061IA24"/>
<dbReference type="EMBL" id="KE672136">
    <property type="protein sequence ID" value="ERE79539.1"/>
    <property type="molecule type" value="Genomic_DNA"/>
</dbReference>
<dbReference type="Proteomes" id="UP000030759">
    <property type="component" value="Unassembled WGS sequence"/>
</dbReference>
<dbReference type="PIRSF" id="PIRSF027807">
    <property type="entry name" value="Cerberus"/>
    <property type="match status" value="1"/>
</dbReference>
<evidence type="ECO:0000256" key="5">
    <source>
        <dbReference type="ARBA" id="ARBA00023157"/>
    </source>
</evidence>
<dbReference type="GO" id="GO:0048513">
    <property type="term" value="P:animal organ development"/>
    <property type="evidence" value="ECO:0007669"/>
    <property type="project" value="UniProtKB-ARBA"/>
</dbReference>
<keyword evidence="5" id="KW-1015">Disulfide bond</keyword>
<comment type="similarity">
    <text evidence="2 6">Belongs to the DAN family.</text>
</comment>
<dbReference type="InterPro" id="IPR029034">
    <property type="entry name" value="Cystine-knot_cytokine"/>
</dbReference>
<sequence>MLRGQLTTLLGLLSGAWLPTASGRPGPPSTPAQAWAPANQSWTLDPLVPAFALGSWKAFLGLQDKQQGAVGPQGGQRVAAGVSLPLLPQEVLQETCKIVAFVQVLSRPGCTTARVLNHLCFGHCSSFYIPSSDPTPEVLCNSCMPAQKRRTSVVLWCGTGHTASPRRVRMSVTLVQKCQCRPKLLDVALSGLKLTVLTRLAWNSQSSAFLCWE</sequence>
<evidence type="ECO:0000313" key="8">
    <source>
        <dbReference type="EMBL" id="ERE79539.1"/>
    </source>
</evidence>
<evidence type="ECO:0000256" key="4">
    <source>
        <dbReference type="ARBA" id="ARBA00022729"/>
    </source>
</evidence>
<name>A0A061IA24_CRIGR</name>
<feature type="chain" id="PRO_5024528198" evidence="6">
    <location>
        <begin position="24"/>
        <end position="213"/>
    </location>
</feature>
<evidence type="ECO:0000256" key="2">
    <source>
        <dbReference type="ARBA" id="ARBA00007872"/>
    </source>
</evidence>
<evidence type="ECO:0000256" key="6">
    <source>
        <dbReference type="PIRNR" id="PIRNR027807"/>
    </source>
</evidence>